<reference evidence="4" key="1">
    <citation type="submission" date="2023-01" db="EMBL/GenBank/DDBJ databases">
        <title>Sulfurovum sp. XTW-4 genome assembly.</title>
        <authorList>
            <person name="Wang J."/>
        </authorList>
    </citation>
    <scope>NUCLEOTIDE SEQUENCE</scope>
    <source>
        <strain evidence="4">XTW-4</strain>
    </source>
</reference>
<dbReference type="InterPro" id="IPR016188">
    <property type="entry name" value="PurM-like_N"/>
</dbReference>
<dbReference type="Pfam" id="PF00586">
    <property type="entry name" value="AIRS"/>
    <property type="match status" value="1"/>
</dbReference>
<dbReference type="Gene3D" id="3.90.650.10">
    <property type="entry name" value="PurM-like C-terminal domain"/>
    <property type="match status" value="1"/>
</dbReference>
<dbReference type="SUPFAM" id="SSF56042">
    <property type="entry name" value="PurM C-terminal domain-like"/>
    <property type="match status" value="1"/>
</dbReference>
<dbReference type="NCBIfam" id="TIGR02124">
    <property type="entry name" value="hypE"/>
    <property type="match status" value="1"/>
</dbReference>
<dbReference type="PIRSF" id="PIRSF005644">
    <property type="entry name" value="Hdrgns_mtr_HypE"/>
    <property type="match status" value="1"/>
</dbReference>
<dbReference type="PANTHER" id="PTHR30303">
    <property type="entry name" value="HYDROGENASE ISOENZYMES FORMATION PROTEIN HYPE"/>
    <property type="match status" value="1"/>
</dbReference>
<comment type="caution">
    <text evidence="4">The sequence shown here is derived from an EMBL/GenBank/DDBJ whole genome shotgun (WGS) entry which is preliminary data.</text>
</comment>
<dbReference type="RefSeq" id="WP_289401476.1">
    <property type="nucleotide sequence ID" value="NZ_JAQIBC010000002.1"/>
</dbReference>
<evidence type="ECO:0000313" key="4">
    <source>
        <dbReference type="EMBL" id="MDM5263387.1"/>
    </source>
</evidence>
<evidence type="ECO:0000259" key="2">
    <source>
        <dbReference type="Pfam" id="PF00586"/>
    </source>
</evidence>
<dbReference type="Proteomes" id="UP001169066">
    <property type="component" value="Unassembled WGS sequence"/>
</dbReference>
<keyword evidence="5" id="KW-1185">Reference proteome</keyword>
<dbReference type="InterPro" id="IPR010918">
    <property type="entry name" value="PurM-like_C_dom"/>
</dbReference>
<sequence>MTSPKQIQLSHGGGGEETNSLIHDLFYHYFSNDTLLAAEDAAVLEVKKKIAFTTDSFTVSPIFFNGGNIGKLAIAGTVNDLAMMGAKPLYLSASFMIEEGFSFDDLKTIVKAMAEELKHSGAKIVCGDTKVVPKGAVDKLFINTSGIGEIEKEGISANHLQEGDIIIVSGDVGRHGAAILMEREGLGISGDLKSDCATLWPAVQALIDANVSISAMRDATRGGLSAVLNEWAEQSAVCLEIKESNIPVDQAVQGICELFGFEAFDFANEGTFILSVPEKDAQMALAALHTVEVTKKATMIGQVSRKKEGRVILHSAYGSSRYLDLPKGELLPRIC</sequence>
<dbReference type="Pfam" id="PF02769">
    <property type="entry name" value="AIRS_C"/>
    <property type="match status" value="1"/>
</dbReference>
<dbReference type="InterPro" id="IPR036676">
    <property type="entry name" value="PurM-like_C_sf"/>
</dbReference>
<organism evidence="4 5">
    <name type="scientific">Sulfurovum xiamenensis</name>
    <dbReference type="NCBI Taxonomy" id="3019066"/>
    <lineage>
        <taxon>Bacteria</taxon>
        <taxon>Pseudomonadati</taxon>
        <taxon>Campylobacterota</taxon>
        <taxon>Epsilonproteobacteria</taxon>
        <taxon>Campylobacterales</taxon>
        <taxon>Sulfurovaceae</taxon>
        <taxon>Sulfurovum</taxon>
    </lineage>
</organism>
<dbReference type="PANTHER" id="PTHR30303:SF0">
    <property type="entry name" value="CARBAMOYL DEHYDRATASE HYPE"/>
    <property type="match status" value="1"/>
</dbReference>
<evidence type="ECO:0000313" key="5">
    <source>
        <dbReference type="Proteomes" id="UP001169066"/>
    </source>
</evidence>
<proteinExistence type="inferred from homology"/>
<protein>
    <submittedName>
        <fullName evidence="4">Hydrogenase expression/formation protein HypE</fullName>
    </submittedName>
</protein>
<comment type="similarity">
    <text evidence="1">Belongs to the HypE family.</text>
</comment>
<feature type="domain" description="PurM-like N-terminal" evidence="2">
    <location>
        <begin position="39"/>
        <end position="150"/>
    </location>
</feature>
<dbReference type="EMBL" id="JAQIBC010000002">
    <property type="protein sequence ID" value="MDM5263387.1"/>
    <property type="molecule type" value="Genomic_DNA"/>
</dbReference>
<dbReference type="CDD" id="cd02197">
    <property type="entry name" value="HypE"/>
    <property type="match status" value="1"/>
</dbReference>
<dbReference type="InterPro" id="IPR036921">
    <property type="entry name" value="PurM-like_N_sf"/>
</dbReference>
<feature type="domain" description="PurM-like C-terminal" evidence="3">
    <location>
        <begin position="161"/>
        <end position="313"/>
    </location>
</feature>
<dbReference type="Gene3D" id="3.30.1330.10">
    <property type="entry name" value="PurM-like, N-terminal domain"/>
    <property type="match status" value="1"/>
</dbReference>
<dbReference type="SUPFAM" id="SSF55326">
    <property type="entry name" value="PurM N-terminal domain-like"/>
    <property type="match status" value="1"/>
</dbReference>
<gene>
    <name evidence="4" type="primary">hypE</name>
    <name evidence="4" type="ORF">PF327_04180</name>
</gene>
<evidence type="ECO:0000259" key="3">
    <source>
        <dbReference type="Pfam" id="PF02769"/>
    </source>
</evidence>
<accession>A0ABT7QQM5</accession>
<dbReference type="InterPro" id="IPR011854">
    <property type="entry name" value="HypE"/>
</dbReference>
<evidence type="ECO:0000256" key="1">
    <source>
        <dbReference type="ARBA" id="ARBA00006243"/>
    </source>
</evidence>
<name>A0ABT7QQM5_9BACT</name>